<organism evidence="1 2">
    <name type="scientific">Marinobacter aromaticivorans</name>
    <dbReference type="NCBI Taxonomy" id="1494078"/>
    <lineage>
        <taxon>Bacteria</taxon>
        <taxon>Pseudomonadati</taxon>
        <taxon>Pseudomonadota</taxon>
        <taxon>Gammaproteobacteria</taxon>
        <taxon>Pseudomonadales</taxon>
        <taxon>Marinobacteraceae</taxon>
        <taxon>Marinobacter</taxon>
    </lineage>
</organism>
<protein>
    <submittedName>
        <fullName evidence="1">Uncharacterized protein</fullName>
    </submittedName>
</protein>
<dbReference type="EMBL" id="JBHTBD010000009">
    <property type="protein sequence ID" value="MFC7296338.1"/>
    <property type="molecule type" value="Genomic_DNA"/>
</dbReference>
<dbReference type="Proteomes" id="UP001596506">
    <property type="component" value="Unassembled WGS sequence"/>
</dbReference>
<sequence length="139" mass="15365">MNVMRVTEFRSADAAIDRSLFQLLEHFSTFCLIECRRQNVIQIPSECPVLVLNNLDLARDPETILGSVIAQSRPQDVLIVVDHQPDNWLLASAGLRPVVHLVLGSSDHLHHKLSKHQPHVPATASISTALACLEHARAA</sequence>
<dbReference type="RefSeq" id="WP_100689823.1">
    <property type="nucleotide sequence ID" value="NZ_JBHTBD010000009.1"/>
</dbReference>
<comment type="caution">
    <text evidence="1">The sequence shown here is derived from an EMBL/GenBank/DDBJ whole genome shotgun (WGS) entry which is preliminary data.</text>
</comment>
<reference evidence="2" key="1">
    <citation type="journal article" date="2019" name="Int. J. Syst. Evol. Microbiol.">
        <title>The Global Catalogue of Microorganisms (GCM) 10K type strain sequencing project: providing services to taxonomists for standard genome sequencing and annotation.</title>
        <authorList>
            <consortium name="The Broad Institute Genomics Platform"/>
            <consortium name="The Broad Institute Genome Sequencing Center for Infectious Disease"/>
            <person name="Wu L."/>
            <person name="Ma J."/>
        </authorList>
    </citation>
    <scope>NUCLEOTIDE SEQUENCE [LARGE SCALE GENOMIC DNA]</scope>
    <source>
        <strain evidence="2">CCUG 60559</strain>
    </source>
</reference>
<keyword evidence="2" id="KW-1185">Reference proteome</keyword>
<name>A0ABW2IZK3_9GAMM</name>
<gene>
    <name evidence="1" type="ORF">ACFQQA_16585</name>
</gene>
<proteinExistence type="predicted"/>
<evidence type="ECO:0000313" key="2">
    <source>
        <dbReference type="Proteomes" id="UP001596506"/>
    </source>
</evidence>
<accession>A0ABW2IZK3</accession>
<evidence type="ECO:0000313" key="1">
    <source>
        <dbReference type="EMBL" id="MFC7296338.1"/>
    </source>
</evidence>